<dbReference type="GO" id="GO:0009097">
    <property type="term" value="P:isoleucine biosynthetic process"/>
    <property type="evidence" value="ECO:0007669"/>
    <property type="project" value="TreeGrafter"/>
</dbReference>
<sequence>MSASLYETYQRFLPLIRDPKAADRGQGRTSLVRSRTIGPSLGLDQLWFKLELSNPSGSYKDRFAGLALAMAREAGAKACIATSSGNTGAAVAAFAAAFGMPAYLFINERTPTGKLSQMRAYGARLVRVRGMGIDPQETSAILQSLKQEGAARGFPFLVSAFAISPDGMAGIKTIAYEIAESGPVGHIFCPVGSGGLYCAIARGFLDLASEGSPLPRLHPVQPVLNDTIVTPLNEGAAHARCVDTTTGISGLAVPFDLDGTLSIELARSVGGQGVLIDDEDAFAAQHRLMREEGILVEPAGAVAVAGLLRAAKERRFTSGEKIVCVLTGHGFKDPGSIEAASSGNEIDLIDRKDIGGLFY</sequence>
<dbReference type="AlphaFoldDB" id="A0A1U6ILD6"/>
<dbReference type="GO" id="GO:0003941">
    <property type="term" value="F:L-serine ammonia-lyase activity"/>
    <property type="evidence" value="ECO:0007669"/>
    <property type="project" value="TreeGrafter"/>
</dbReference>
<dbReference type="InterPro" id="IPR050147">
    <property type="entry name" value="Ser/Thr_Dehydratase"/>
</dbReference>
<dbReference type="InterPro" id="IPR001926">
    <property type="entry name" value="TrpB-like_PALP"/>
</dbReference>
<keyword evidence="3" id="KW-0456">Lyase</keyword>
<dbReference type="GO" id="GO:0004794">
    <property type="term" value="F:threonine deaminase activity"/>
    <property type="evidence" value="ECO:0007669"/>
    <property type="project" value="TreeGrafter"/>
</dbReference>
<dbReference type="GO" id="GO:0006565">
    <property type="term" value="P:L-serine catabolic process"/>
    <property type="evidence" value="ECO:0007669"/>
    <property type="project" value="TreeGrafter"/>
</dbReference>
<keyword evidence="2" id="KW-0663">Pyridoxal phosphate</keyword>
<comment type="cofactor">
    <cofactor evidence="1">
        <name>pyridoxal 5'-phosphate</name>
        <dbReference type="ChEBI" id="CHEBI:597326"/>
    </cofactor>
</comment>
<dbReference type="PANTHER" id="PTHR48078:SF6">
    <property type="entry name" value="L-THREONINE DEHYDRATASE CATABOLIC TDCB"/>
    <property type="match status" value="1"/>
</dbReference>
<organism evidence="5 6">
    <name type="scientific">Novosphingobium mathurense</name>
    <dbReference type="NCBI Taxonomy" id="428990"/>
    <lineage>
        <taxon>Bacteria</taxon>
        <taxon>Pseudomonadati</taxon>
        <taxon>Pseudomonadota</taxon>
        <taxon>Alphaproteobacteria</taxon>
        <taxon>Sphingomonadales</taxon>
        <taxon>Sphingomonadaceae</taxon>
        <taxon>Novosphingobium</taxon>
    </lineage>
</organism>
<evidence type="ECO:0000256" key="1">
    <source>
        <dbReference type="ARBA" id="ARBA00001933"/>
    </source>
</evidence>
<dbReference type="GO" id="GO:0006567">
    <property type="term" value="P:L-threonine catabolic process"/>
    <property type="evidence" value="ECO:0007669"/>
    <property type="project" value="TreeGrafter"/>
</dbReference>
<evidence type="ECO:0000256" key="3">
    <source>
        <dbReference type="ARBA" id="ARBA00023239"/>
    </source>
</evidence>
<evidence type="ECO:0000256" key="2">
    <source>
        <dbReference type="ARBA" id="ARBA00022898"/>
    </source>
</evidence>
<dbReference type="EMBL" id="FVZE01000008">
    <property type="protein sequence ID" value="SLK08772.1"/>
    <property type="molecule type" value="Genomic_DNA"/>
</dbReference>
<dbReference type="Proteomes" id="UP000190989">
    <property type="component" value="Unassembled WGS sequence"/>
</dbReference>
<dbReference type="PANTHER" id="PTHR48078">
    <property type="entry name" value="THREONINE DEHYDRATASE, MITOCHONDRIAL-RELATED"/>
    <property type="match status" value="1"/>
</dbReference>
<feature type="domain" description="Tryptophan synthase beta chain-like PALP" evidence="4">
    <location>
        <begin position="24"/>
        <end position="328"/>
    </location>
</feature>
<dbReference type="STRING" id="428990.SAMN06295987_108124"/>
<evidence type="ECO:0000313" key="5">
    <source>
        <dbReference type="EMBL" id="SLK08772.1"/>
    </source>
</evidence>
<reference evidence="6" key="1">
    <citation type="submission" date="2017-02" db="EMBL/GenBank/DDBJ databases">
        <authorList>
            <person name="Varghese N."/>
            <person name="Submissions S."/>
        </authorList>
    </citation>
    <scope>NUCLEOTIDE SEQUENCE [LARGE SCALE GENOMIC DNA]</scope>
    <source>
        <strain evidence="6">SM117</strain>
    </source>
</reference>
<protein>
    <submittedName>
        <fullName evidence="5">Threonine synthase</fullName>
    </submittedName>
</protein>
<dbReference type="Gene3D" id="3.40.50.1100">
    <property type="match status" value="2"/>
</dbReference>
<dbReference type="RefSeq" id="WP_176168119.1">
    <property type="nucleotide sequence ID" value="NZ_FVZE01000008.1"/>
</dbReference>
<name>A0A1U6ILD6_9SPHN</name>
<keyword evidence="6" id="KW-1185">Reference proteome</keyword>
<evidence type="ECO:0000313" key="6">
    <source>
        <dbReference type="Proteomes" id="UP000190989"/>
    </source>
</evidence>
<accession>A0A1U6ILD6</accession>
<evidence type="ECO:0000259" key="4">
    <source>
        <dbReference type="Pfam" id="PF00291"/>
    </source>
</evidence>
<gene>
    <name evidence="5" type="ORF">SAMN06295987_108124</name>
</gene>
<dbReference type="InterPro" id="IPR036052">
    <property type="entry name" value="TrpB-like_PALP_sf"/>
</dbReference>
<proteinExistence type="predicted"/>
<dbReference type="SUPFAM" id="SSF53686">
    <property type="entry name" value="Tryptophan synthase beta subunit-like PLP-dependent enzymes"/>
    <property type="match status" value="1"/>
</dbReference>
<dbReference type="Pfam" id="PF00291">
    <property type="entry name" value="PALP"/>
    <property type="match status" value="1"/>
</dbReference>